<organism evidence="2 3">
    <name type="scientific">Sediminicurvatus halobius</name>
    <dbReference type="NCBI Taxonomy" id="2182432"/>
    <lineage>
        <taxon>Bacteria</taxon>
        <taxon>Pseudomonadati</taxon>
        <taxon>Pseudomonadota</taxon>
        <taxon>Gammaproteobacteria</taxon>
        <taxon>Chromatiales</taxon>
        <taxon>Ectothiorhodospiraceae</taxon>
        <taxon>Sediminicurvatus</taxon>
    </lineage>
</organism>
<dbReference type="SUPFAM" id="SSF53756">
    <property type="entry name" value="UDP-Glycosyltransferase/glycogen phosphorylase"/>
    <property type="match status" value="1"/>
</dbReference>
<dbReference type="AlphaFoldDB" id="A0A2U2N503"/>
<dbReference type="GO" id="GO:0016757">
    <property type="term" value="F:glycosyltransferase activity"/>
    <property type="evidence" value="ECO:0007669"/>
    <property type="project" value="UniProtKB-KW"/>
</dbReference>
<keyword evidence="2" id="KW-0328">Glycosyltransferase</keyword>
<dbReference type="OrthoDB" id="9802525at2"/>
<comment type="caution">
    <text evidence="2">The sequence shown here is derived from an EMBL/GenBank/DDBJ whole genome shotgun (WGS) entry which is preliminary data.</text>
</comment>
<dbReference type="Gene3D" id="3.40.50.2000">
    <property type="entry name" value="Glycogen Phosphorylase B"/>
    <property type="match status" value="2"/>
</dbReference>
<dbReference type="PANTHER" id="PTHR45947">
    <property type="entry name" value="SULFOQUINOVOSYL TRANSFERASE SQD2"/>
    <property type="match status" value="1"/>
</dbReference>
<proteinExistence type="predicted"/>
<keyword evidence="3" id="KW-1185">Reference proteome</keyword>
<dbReference type="PANTHER" id="PTHR45947:SF3">
    <property type="entry name" value="SULFOQUINOVOSYL TRANSFERASE SQD2"/>
    <property type="match status" value="1"/>
</dbReference>
<dbReference type="CDD" id="cd03814">
    <property type="entry name" value="GT4-like"/>
    <property type="match status" value="1"/>
</dbReference>
<evidence type="ECO:0000259" key="1">
    <source>
        <dbReference type="Pfam" id="PF13439"/>
    </source>
</evidence>
<reference evidence="2 3" key="1">
    <citation type="submission" date="2018-05" db="EMBL/GenBank/DDBJ databases">
        <title>Spiribacter halobius sp. nov., a moderately halophilic bacterium isolated from marine solar saltern.</title>
        <authorList>
            <person name="Zheng W.-S."/>
            <person name="Lu D.-C."/>
            <person name="Du Z.-J."/>
        </authorList>
    </citation>
    <scope>NUCLEOTIDE SEQUENCE [LARGE SCALE GENOMIC DNA]</scope>
    <source>
        <strain evidence="2 3">E85</strain>
    </source>
</reference>
<dbReference type="Pfam" id="PF13439">
    <property type="entry name" value="Glyco_transf_4"/>
    <property type="match status" value="1"/>
</dbReference>
<keyword evidence="2" id="KW-0808">Transferase</keyword>
<dbReference type="RefSeq" id="WP_109677274.1">
    <property type="nucleotide sequence ID" value="NZ_CP086615.1"/>
</dbReference>
<dbReference type="Pfam" id="PF13692">
    <property type="entry name" value="Glyco_trans_1_4"/>
    <property type="match status" value="1"/>
</dbReference>
<dbReference type="Proteomes" id="UP000245474">
    <property type="component" value="Unassembled WGS sequence"/>
</dbReference>
<evidence type="ECO:0000313" key="3">
    <source>
        <dbReference type="Proteomes" id="UP000245474"/>
    </source>
</evidence>
<dbReference type="InterPro" id="IPR050194">
    <property type="entry name" value="Glycosyltransferase_grp1"/>
</dbReference>
<dbReference type="EMBL" id="QFFI01000007">
    <property type="protein sequence ID" value="PWG64049.1"/>
    <property type="molecule type" value="Genomic_DNA"/>
</dbReference>
<evidence type="ECO:0000313" key="2">
    <source>
        <dbReference type="EMBL" id="PWG64049.1"/>
    </source>
</evidence>
<gene>
    <name evidence="2" type="ORF">DEM34_05990</name>
</gene>
<sequence>MSAAATAPASDPTAQRPTRIAIATDAWRPQVNGVVTTLTRVGEALEADGCRVLWLTPEGQRTVALPTYPDIRLALRPYPAVAAALAAFTPEAVHIATEGPVGRAARRWCLRRGLPFTTAYHTRFPQYVRLRAPIPERWTYGWLRRFHAPAVRTLVPTASMRDELSARGFRHLAVWSRGVDTTLFRPRPPGFLDLPRPVALYVGRVAVEKNLEAFLRLSLPGSKLVVGDGPDLASLRARYPQVHFAGFRHGEDLASHVAAADVSVFPSRTDTFGLTMLEAMACGVPVAAFPVTGPRDVVQEGITGALDEDLAAAVHRALHCDRDACIAYARRHTWAACAAQLRDYLAPITALGAHGEMNRKGAKDTK</sequence>
<feature type="domain" description="Glycosyltransferase subfamily 4-like N-terminal" evidence="1">
    <location>
        <begin position="31"/>
        <end position="182"/>
    </location>
</feature>
<name>A0A2U2N503_9GAMM</name>
<protein>
    <submittedName>
        <fullName evidence="2">Alpha-mannosyltransferase</fullName>
    </submittedName>
</protein>
<accession>A0A2U2N503</accession>
<dbReference type="InterPro" id="IPR028098">
    <property type="entry name" value="Glyco_trans_4-like_N"/>
</dbReference>